<dbReference type="PANTHER" id="PTHR22930">
    <property type="match status" value="1"/>
</dbReference>
<keyword evidence="10" id="KW-1185">Reference proteome</keyword>
<dbReference type="AlphaFoldDB" id="A0AAV9DCS2"/>
<dbReference type="EMBL" id="JAUJYO010000014">
    <property type="protein sequence ID" value="KAK1298830.1"/>
    <property type="molecule type" value="Genomic_DNA"/>
</dbReference>
<sequence>MAACSFDLQFQYVTAGWEGSAGDMKVLRWALHRGGFSVPEGKYYLVDSGYANTHQFVAPYRGNRYHLSEFENQRNRRYAGPSELFNHRHAQL</sequence>
<evidence type="ECO:0000256" key="7">
    <source>
        <dbReference type="ARBA" id="ARBA00023242"/>
    </source>
</evidence>
<proteinExistence type="inferred from homology"/>
<keyword evidence="7" id="KW-0539">Nucleus</keyword>
<keyword evidence="4" id="KW-0540">Nuclease</keyword>
<dbReference type="GO" id="GO:0004518">
    <property type="term" value="F:nuclease activity"/>
    <property type="evidence" value="ECO:0007669"/>
    <property type="project" value="UniProtKB-KW"/>
</dbReference>
<evidence type="ECO:0000256" key="5">
    <source>
        <dbReference type="ARBA" id="ARBA00022723"/>
    </source>
</evidence>
<dbReference type="GO" id="GO:0016787">
    <property type="term" value="F:hydrolase activity"/>
    <property type="evidence" value="ECO:0007669"/>
    <property type="project" value="UniProtKB-KW"/>
</dbReference>
<keyword evidence="6" id="KW-0378">Hydrolase</keyword>
<accession>A0AAV9DCS2</accession>
<comment type="cofactor">
    <cofactor evidence="1">
        <name>a divalent metal cation</name>
        <dbReference type="ChEBI" id="CHEBI:60240"/>
    </cofactor>
</comment>
<comment type="subcellular location">
    <subcellularLocation>
        <location evidence="2">Nucleus</location>
    </subcellularLocation>
</comment>
<reference evidence="9" key="2">
    <citation type="submission" date="2023-06" db="EMBL/GenBank/DDBJ databases">
        <authorList>
            <person name="Ma L."/>
            <person name="Liu K.-W."/>
            <person name="Li Z."/>
            <person name="Hsiao Y.-Y."/>
            <person name="Qi Y."/>
            <person name="Fu T."/>
            <person name="Tang G."/>
            <person name="Zhang D."/>
            <person name="Sun W.-H."/>
            <person name="Liu D.-K."/>
            <person name="Li Y."/>
            <person name="Chen G.-Z."/>
            <person name="Liu X.-D."/>
            <person name="Liao X.-Y."/>
            <person name="Jiang Y.-T."/>
            <person name="Yu X."/>
            <person name="Hao Y."/>
            <person name="Huang J."/>
            <person name="Zhao X.-W."/>
            <person name="Ke S."/>
            <person name="Chen Y.-Y."/>
            <person name="Wu W.-L."/>
            <person name="Hsu J.-L."/>
            <person name="Lin Y.-F."/>
            <person name="Huang M.-D."/>
            <person name="Li C.-Y."/>
            <person name="Huang L."/>
            <person name="Wang Z.-W."/>
            <person name="Zhao X."/>
            <person name="Zhong W.-Y."/>
            <person name="Peng D.-H."/>
            <person name="Ahmad S."/>
            <person name="Lan S."/>
            <person name="Zhang J.-S."/>
            <person name="Tsai W.-C."/>
            <person name="Van De Peer Y."/>
            <person name="Liu Z.-J."/>
        </authorList>
    </citation>
    <scope>NUCLEOTIDE SEQUENCE</scope>
    <source>
        <strain evidence="9">CP</strain>
        <tissue evidence="9">Leaves</tissue>
    </source>
</reference>
<dbReference type="PANTHER" id="PTHR22930:SF259">
    <property type="entry name" value="OS08G0106900 PROTEIN"/>
    <property type="match status" value="1"/>
</dbReference>
<comment type="caution">
    <text evidence="9">The sequence shown here is derived from an EMBL/GenBank/DDBJ whole genome shotgun (WGS) entry which is preliminary data.</text>
</comment>
<protein>
    <recommendedName>
        <fullName evidence="8">DDE Tnp4 domain-containing protein</fullName>
    </recommendedName>
</protein>
<dbReference type="GO" id="GO:0046872">
    <property type="term" value="F:metal ion binding"/>
    <property type="evidence" value="ECO:0007669"/>
    <property type="project" value="UniProtKB-KW"/>
</dbReference>
<keyword evidence="5" id="KW-0479">Metal-binding</keyword>
<dbReference type="Pfam" id="PF13359">
    <property type="entry name" value="DDE_Tnp_4"/>
    <property type="match status" value="1"/>
</dbReference>
<evidence type="ECO:0000259" key="8">
    <source>
        <dbReference type="Pfam" id="PF13359"/>
    </source>
</evidence>
<evidence type="ECO:0000256" key="1">
    <source>
        <dbReference type="ARBA" id="ARBA00001968"/>
    </source>
</evidence>
<evidence type="ECO:0000256" key="2">
    <source>
        <dbReference type="ARBA" id="ARBA00004123"/>
    </source>
</evidence>
<comment type="similarity">
    <text evidence="3">Belongs to the HARBI1 family.</text>
</comment>
<reference evidence="9" key="1">
    <citation type="journal article" date="2023" name="Nat. Commun.">
        <title>Diploid and tetraploid genomes of Acorus and the evolution of monocots.</title>
        <authorList>
            <person name="Ma L."/>
            <person name="Liu K.W."/>
            <person name="Li Z."/>
            <person name="Hsiao Y.Y."/>
            <person name="Qi Y."/>
            <person name="Fu T."/>
            <person name="Tang G.D."/>
            <person name="Zhang D."/>
            <person name="Sun W.H."/>
            <person name="Liu D.K."/>
            <person name="Li Y."/>
            <person name="Chen G.Z."/>
            <person name="Liu X.D."/>
            <person name="Liao X.Y."/>
            <person name="Jiang Y.T."/>
            <person name="Yu X."/>
            <person name="Hao Y."/>
            <person name="Huang J."/>
            <person name="Zhao X.W."/>
            <person name="Ke S."/>
            <person name="Chen Y.Y."/>
            <person name="Wu W.L."/>
            <person name="Hsu J.L."/>
            <person name="Lin Y.F."/>
            <person name="Huang M.D."/>
            <person name="Li C.Y."/>
            <person name="Huang L."/>
            <person name="Wang Z.W."/>
            <person name="Zhao X."/>
            <person name="Zhong W.Y."/>
            <person name="Peng D.H."/>
            <person name="Ahmad S."/>
            <person name="Lan S."/>
            <person name="Zhang J.S."/>
            <person name="Tsai W.C."/>
            <person name="Van de Peer Y."/>
            <person name="Liu Z.J."/>
        </authorList>
    </citation>
    <scope>NUCLEOTIDE SEQUENCE</scope>
    <source>
        <strain evidence="9">CP</strain>
    </source>
</reference>
<evidence type="ECO:0000313" key="9">
    <source>
        <dbReference type="EMBL" id="KAK1298830.1"/>
    </source>
</evidence>
<evidence type="ECO:0000313" key="10">
    <source>
        <dbReference type="Proteomes" id="UP001180020"/>
    </source>
</evidence>
<evidence type="ECO:0000256" key="3">
    <source>
        <dbReference type="ARBA" id="ARBA00006958"/>
    </source>
</evidence>
<gene>
    <name evidence="9" type="ORF">QJS10_CPB14g00749</name>
</gene>
<dbReference type="InterPro" id="IPR045249">
    <property type="entry name" value="HARBI1-like"/>
</dbReference>
<feature type="domain" description="DDE Tnp4" evidence="8">
    <location>
        <begin position="2"/>
        <end position="80"/>
    </location>
</feature>
<dbReference type="InterPro" id="IPR027806">
    <property type="entry name" value="HARBI1_dom"/>
</dbReference>
<evidence type="ECO:0000256" key="4">
    <source>
        <dbReference type="ARBA" id="ARBA00022722"/>
    </source>
</evidence>
<organism evidence="9 10">
    <name type="scientific">Acorus calamus</name>
    <name type="common">Sweet flag</name>
    <dbReference type="NCBI Taxonomy" id="4465"/>
    <lineage>
        <taxon>Eukaryota</taxon>
        <taxon>Viridiplantae</taxon>
        <taxon>Streptophyta</taxon>
        <taxon>Embryophyta</taxon>
        <taxon>Tracheophyta</taxon>
        <taxon>Spermatophyta</taxon>
        <taxon>Magnoliopsida</taxon>
        <taxon>Liliopsida</taxon>
        <taxon>Acoraceae</taxon>
        <taxon>Acorus</taxon>
    </lineage>
</organism>
<name>A0AAV9DCS2_ACOCL</name>
<dbReference type="GO" id="GO:0005634">
    <property type="term" value="C:nucleus"/>
    <property type="evidence" value="ECO:0007669"/>
    <property type="project" value="UniProtKB-SubCell"/>
</dbReference>
<dbReference type="Proteomes" id="UP001180020">
    <property type="component" value="Unassembled WGS sequence"/>
</dbReference>
<evidence type="ECO:0000256" key="6">
    <source>
        <dbReference type="ARBA" id="ARBA00022801"/>
    </source>
</evidence>